<dbReference type="HOGENOM" id="CLU_2189069_0_0_1"/>
<reference evidence="1 2" key="1">
    <citation type="journal article" date="2006" name="Nature">
        <title>Global trends of whole-genome duplications revealed by the ciliate Paramecium tetraurelia.</title>
        <authorList>
            <consortium name="Genoscope"/>
            <person name="Aury J.-M."/>
            <person name="Jaillon O."/>
            <person name="Duret L."/>
            <person name="Noel B."/>
            <person name="Jubin C."/>
            <person name="Porcel B.M."/>
            <person name="Segurens B."/>
            <person name="Daubin V."/>
            <person name="Anthouard V."/>
            <person name="Aiach N."/>
            <person name="Arnaiz O."/>
            <person name="Billaut A."/>
            <person name="Beisson J."/>
            <person name="Blanc I."/>
            <person name="Bouhouche K."/>
            <person name="Camara F."/>
            <person name="Duharcourt S."/>
            <person name="Guigo R."/>
            <person name="Gogendeau D."/>
            <person name="Katinka M."/>
            <person name="Keller A.-M."/>
            <person name="Kissmehl R."/>
            <person name="Klotz C."/>
            <person name="Koll F."/>
            <person name="Le Moue A."/>
            <person name="Lepere C."/>
            <person name="Malinsky S."/>
            <person name="Nowacki M."/>
            <person name="Nowak J.K."/>
            <person name="Plattner H."/>
            <person name="Poulain J."/>
            <person name="Ruiz F."/>
            <person name="Serrano V."/>
            <person name="Zagulski M."/>
            <person name="Dessen P."/>
            <person name="Betermier M."/>
            <person name="Weissenbach J."/>
            <person name="Scarpelli C."/>
            <person name="Schachter V."/>
            <person name="Sperling L."/>
            <person name="Meyer E."/>
            <person name="Cohen J."/>
            <person name="Wincker P."/>
        </authorList>
    </citation>
    <scope>NUCLEOTIDE SEQUENCE [LARGE SCALE GENOMIC DNA]</scope>
    <source>
        <strain evidence="1 2">Stock d4-2</strain>
    </source>
</reference>
<dbReference type="EMBL" id="CT868363">
    <property type="protein sequence ID" value="CAK80435.1"/>
    <property type="molecule type" value="Genomic_DNA"/>
</dbReference>
<dbReference type="GeneID" id="5033617"/>
<dbReference type="Proteomes" id="UP000000600">
    <property type="component" value="Unassembled WGS sequence"/>
</dbReference>
<gene>
    <name evidence="1" type="ORF">GSPATT00015331001</name>
</gene>
<name>A0DBL8_PARTE</name>
<evidence type="ECO:0000313" key="2">
    <source>
        <dbReference type="Proteomes" id="UP000000600"/>
    </source>
</evidence>
<accession>A0DBL8</accession>
<proteinExistence type="predicted"/>
<dbReference type="RefSeq" id="XP_001447832.1">
    <property type="nucleotide sequence ID" value="XM_001447795.1"/>
</dbReference>
<dbReference type="KEGG" id="ptm:GSPATT00015331001"/>
<protein>
    <submittedName>
        <fullName evidence="1">Uncharacterized protein</fullName>
    </submittedName>
</protein>
<dbReference type="InParanoid" id="A0DBL8"/>
<evidence type="ECO:0000313" key="1">
    <source>
        <dbReference type="EMBL" id="CAK80435.1"/>
    </source>
</evidence>
<dbReference type="AlphaFoldDB" id="A0DBL8"/>
<sequence>MNICEVGNFSFLFNSTRQVQSFNLLVPNSQYTYKCPNKKQLLDLEVISKGRNCHLLEVIQLTLKPKYQLQSKITQLIERLMSRQKNGVNKEEQQFQSYFEHLGGIDIKE</sequence>
<keyword evidence="2" id="KW-1185">Reference proteome</keyword>
<organism evidence="1 2">
    <name type="scientific">Paramecium tetraurelia</name>
    <dbReference type="NCBI Taxonomy" id="5888"/>
    <lineage>
        <taxon>Eukaryota</taxon>
        <taxon>Sar</taxon>
        <taxon>Alveolata</taxon>
        <taxon>Ciliophora</taxon>
        <taxon>Intramacronucleata</taxon>
        <taxon>Oligohymenophorea</taxon>
        <taxon>Peniculida</taxon>
        <taxon>Parameciidae</taxon>
        <taxon>Paramecium</taxon>
    </lineage>
</organism>